<feature type="binding site" evidence="5">
    <location>
        <begin position="60"/>
        <end position="62"/>
    </location>
    <ligand>
        <name>AMP</name>
        <dbReference type="ChEBI" id="CHEBI:456215"/>
    </ligand>
</feature>
<accession>A0A2H0WSX4</accession>
<feature type="domain" description="Adenylate kinase active site lid" evidence="8">
    <location>
        <begin position="128"/>
        <end position="163"/>
    </location>
</feature>
<dbReference type="HAMAP" id="MF_00235">
    <property type="entry name" value="Adenylate_kinase_Adk"/>
    <property type="match status" value="1"/>
</dbReference>
<evidence type="ECO:0000256" key="6">
    <source>
        <dbReference type="RuleBase" id="RU003330"/>
    </source>
</evidence>
<feature type="region of interest" description="NMP" evidence="5">
    <location>
        <begin position="33"/>
        <end position="62"/>
    </location>
</feature>
<feature type="binding site" evidence="5">
    <location>
        <position position="128"/>
    </location>
    <ligand>
        <name>ATP</name>
        <dbReference type="ChEBI" id="CHEBI:30616"/>
    </ligand>
</feature>
<comment type="similarity">
    <text evidence="5 6">Belongs to the adenylate kinase family.</text>
</comment>
<protein>
    <recommendedName>
        <fullName evidence="5 7">Adenylate kinase</fullName>
        <shortName evidence="5">AK</shortName>
        <ecNumber evidence="5 7">2.7.4.3</ecNumber>
    </recommendedName>
    <alternativeName>
        <fullName evidence="5">ATP-AMP transphosphorylase</fullName>
    </alternativeName>
    <alternativeName>
        <fullName evidence="5">ATP:AMP phosphotransferase</fullName>
    </alternativeName>
    <alternativeName>
        <fullName evidence="5">Adenylate monophosphate kinase</fullName>
    </alternativeName>
</protein>
<dbReference type="CDD" id="cd01428">
    <property type="entry name" value="ADK"/>
    <property type="match status" value="1"/>
</dbReference>
<comment type="pathway">
    <text evidence="5">Purine metabolism; AMP biosynthesis via salvage pathway; AMP from ADP: step 1/1.</text>
</comment>
<comment type="function">
    <text evidence="5">Catalyzes the reversible transfer of the terminal phosphate group between ATP and AMP. Plays an important role in cellular energy homeostasis and in adenine nucleotide metabolism.</text>
</comment>
<feature type="binding site" evidence="5">
    <location>
        <position position="94"/>
    </location>
    <ligand>
        <name>AMP</name>
        <dbReference type="ChEBI" id="CHEBI:456215"/>
    </ligand>
</feature>
<dbReference type="PRINTS" id="PR00094">
    <property type="entry name" value="ADENYLTKNASE"/>
</dbReference>
<feature type="region of interest" description="LID" evidence="5">
    <location>
        <begin position="127"/>
        <end position="164"/>
    </location>
</feature>
<feature type="binding site" evidence="5">
    <location>
        <begin position="87"/>
        <end position="90"/>
    </location>
    <ligand>
        <name>AMP</name>
        <dbReference type="ChEBI" id="CHEBI:456215"/>
    </ligand>
</feature>
<feature type="binding site" evidence="5">
    <location>
        <position position="134"/>
    </location>
    <ligand>
        <name>Zn(2+)</name>
        <dbReference type="ChEBI" id="CHEBI:29105"/>
        <note>structural</note>
    </ligand>
</feature>
<keyword evidence="5" id="KW-0479">Metal-binding</keyword>
<evidence type="ECO:0000256" key="1">
    <source>
        <dbReference type="ARBA" id="ARBA00022679"/>
    </source>
</evidence>
<dbReference type="Pfam" id="PF05191">
    <property type="entry name" value="ADK_lid"/>
    <property type="match status" value="1"/>
</dbReference>
<evidence type="ECO:0000256" key="2">
    <source>
        <dbReference type="ARBA" id="ARBA00022727"/>
    </source>
</evidence>
<evidence type="ECO:0000256" key="7">
    <source>
        <dbReference type="RuleBase" id="RU003331"/>
    </source>
</evidence>
<dbReference type="Gene3D" id="3.40.50.300">
    <property type="entry name" value="P-loop containing nucleotide triphosphate hydrolases"/>
    <property type="match status" value="1"/>
</dbReference>
<name>A0A2H0WSX4_9BACT</name>
<feature type="binding site" evidence="5">
    <location>
        <begin position="137"/>
        <end position="138"/>
    </location>
    <ligand>
        <name>ATP</name>
        <dbReference type="ChEBI" id="CHEBI:30616"/>
    </ligand>
</feature>
<dbReference type="PROSITE" id="PS00113">
    <property type="entry name" value="ADENYLATE_KINASE"/>
    <property type="match status" value="1"/>
</dbReference>
<dbReference type="InterPro" id="IPR000850">
    <property type="entry name" value="Adenylat/UMP-CMP_kin"/>
</dbReference>
<keyword evidence="5 7" id="KW-0067">ATP-binding</keyword>
<dbReference type="InterPro" id="IPR006259">
    <property type="entry name" value="Adenyl_kin_sub"/>
</dbReference>
<dbReference type="GO" id="GO:0008270">
    <property type="term" value="F:zinc ion binding"/>
    <property type="evidence" value="ECO:0007669"/>
    <property type="project" value="UniProtKB-UniRule"/>
</dbReference>
<gene>
    <name evidence="5" type="primary">adk</name>
    <name evidence="9" type="ORF">COT63_02315</name>
</gene>
<keyword evidence="1 5" id="KW-0808">Transferase</keyword>
<dbReference type="SUPFAM" id="SSF52540">
    <property type="entry name" value="P-loop containing nucleoside triphosphate hydrolases"/>
    <property type="match status" value="1"/>
</dbReference>
<dbReference type="PANTHER" id="PTHR23359">
    <property type="entry name" value="NUCLEOTIDE KINASE"/>
    <property type="match status" value="1"/>
</dbReference>
<feature type="binding site" evidence="5">
    <location>
        <position position="131"/>
    </location>
    <ligand>
        <name>Zn(2+)</name>
        <dbReference type="ChEBI" id="CHEBI:29105"/>
        <note>structural</note>
    </ligand>
</feature>
<dbReference type="InterPro" id="IPR033690">
    <property type="entry name" value="Adenylat_kinase_CS"/>
</dbReference>
<comment type="subcellular location">
    <subcellularLocation>
        <location evidence="5 7">Cytoplasm</location>
    </subcellularLocation>
</comment>
<dbReference type="GO" id="GO:0005737">
    <property type="term" value="C:cytoplasm"/>
    <property type="evidence" value="ECO:0007669"/>
    <property type="project" value="UniProtKB-SubCell"/>
</dbReference>
<proteinExistence type="inferred from homology"/>
<reference evidence="10" key="1">
    <citation type="submission" date="2017-09" db="EMBL/GenBank/DDBJ databases">
        <title>Depth-based differentiation of microbial function through sediment-hosted aquifers and enrichment of novel symbionts in the deep terrestrial subsurface.</title>
        <authorList>
            <person name="Probst A.J."/>
            <person name="Ladd B."/>
            <person name="Jarett J.K."/>
            <person name="Geller-Mcgrath D.E."/>
            <person name="Sieber C.M.K."/>
            <person name="Emerson J.B."/>
            <person name="Anantharaman K."/>
            <person name="Thomas B.C."/>
            <person name="Malmstrom R."/>
            <person name="Stieglmeier M."/>
            <person name="Klingl A."/>
            <person name="Woyke T."/>
            <person name="Ryan C.M."/>
            <person name="Banfield J.F."/>
        </authorList>
    </citation>
    <scope>NUCLEOTIDE SEQUENCE [LARGE SCALE GENOMIC DNA]</scope>
</reference>
<dbReference type="Proteomes" id="UP000231282">
    <property type="component" value="Unassembled WGS sequence"/>
</dbReference>
<evidence type="ECO:0000256" key="3">
    <source>
        <dbReference type="ARBA" id="ARBA00022741"/>
    </source>
</evidence>
<feature type="binding site" evidence="5">
    <location>
        <position position="39"/>
    </location>
    <ligand>
        <name>AMP</name>
        <dbReference type="ChEBI" id="CHEBI:456215"/>
    </ligand>
</feature>
<feature type="binding site" evidence="5">
    <location>
        <position position="154"/>
    </location>
    <ligand>
        <name>Zn(2+)</name>
        <dbReference type="ChEBI" id="CHEBI:29105"/>
        <note>structural</note>
    </ligand>
</feature>
<comment type="caution">
    <text evidence="5">Lacks conserved residue(s) required for the propagation of feature annotation.</text>
</comment>
<evidence type="ECO:0000313" key="10">
    <source>
        <dbReference type="Proteomes" id="UP000231282"/>
    </source>
</evidence>
<sequence>MDFVNILLIGSPGSGKGTQARLLINDFDFAYFSAGDILRHLSKENTPLGRQVLGLIRRGELVSDLLMKRILVDFLKKNKGRDILLDGYPRNLSQAKTIDQRLILKGGLNLVFYLRISDREAIRRLSSRVVCCQCGAVYNLITSPPQKKGICDYCGGKLVRRADEKLGAVKKRLLIYKKETKPIVDYFTKKGKLMFIDGERPIKEIYKEIKKSIDALCLDTKAI</sequence>
<evidence type="ECO:0000256" key="4">
    <source>
        <dbReference type="ARBA" id="ARBA00022777"/>
    </source>
</evidence>
<keyword evidence="3 5" id="KW-0547">Nucleotide-binding</keyword>
<evidence type="ECO:0000259" key="8">
    <source>
        <dbReference type="Pfam" id="PF05191"/>
    </source>
</evidence>
<dbReference type="InterPro" id="IPR027417">
    <property type="entry name" value="P-loop_NTPase"/>
</dbReference>
<organism evidence="9 10">
    <name type="scientific">Candidatus Shapirobacteria bacterium CG09_land_8_20_14_0_10_38_17</name>
    <dbReference type="NCBI Taxonomy" id="1974884"/>
    <lineage>
        <taxon>Bacteria</taxon>
        <taxon>Candidatus Shapironibacteriota</taxon>
    </lineage>
</organism>
<comment type="catalytic activity">
    <reaction evidence="5 7">
        <text>AMP + ATP = 2 ADP</text>
        <dbReference type="Rhea" id="RHEA:12973"/>
        <dbReference type="ChEBI" id="CHEBI:30616"/>
        <dbReference type="ChEBI" id="CHEBI:456215"/>
        <dbReference type="ChEBI" id="CHEBI:456216"/>
        <dbReference type="EC" id="2.7.4.3"/>
    </reaction>
</comment>
<feature type="binding site" evidence="5">
    <location>
        <position position="151"/>
    </location>
    <ligand>
        <name>Zn(2+)</name>
        <dbReference type="ChEBI" id="CHEBI:29105"/>
        <note>structural</note>
    </ligand>
</feature>
<comment type="domain">
    <text evidence="5">Consists of three domains, a large central CORE domain and two small peripheral domains, NMPbind and LID, which undergo movements during catalysis. The LID domain closes over the site of phosphoryl transfer upon ATP binding. Assembling and dissambling the active center during each catalytic cycle provides an effective means to prevent ATP hydrolysis. Some bacteria have evolved a zinc-coordinating structure that stabilizes the LID domain.</text>
</comment>
<evidence type="ECO:0000256" key="5">
    <source>
        <dbReference type="HAMAP-Rule" id="MF_00235"/>
    </source>
</evidence>
<evidence type="ECO:0000313" key="9">
    <source>
        <dbReference type="EMBL" id="PIS14999.1"/>
    </source>
</evidence>
<dbReference type="NCBIfam" id="TIGR01351">
    <property type="entry name" value="adk"/>
    <property type="match status" value="1"/>
</dbReference>
<keyword evidence="5" id="KW-0963">Cytoplasm</keyword>
<feature type="binding site" evidence="5">
    <location>
        <begin position="13"/>
        <end position="18"/>
    </location>
    <ligand>
        <name>ATP</name>
        <dbReference type="ChEBI" id="CHEBI:30616"/>
    </ligand>
</feature>
<dbReference type="GO" id="GO:0004017">
    <property type="term" value="F:AMP kinase activity"/>
    <property type="evidence" value="ECO:0007669"/>
    <property type="project" value="UniProtKB-UniRule"/>
</dbReference>
<feature type="binding site" evidence="5">
    <location>
        <position position="161"/>
    </location>
    <ligand>
        <name>AMP</name>
        <dbReference type="ChEBI" id="CHEBI:456215"/>
    </ligand>
</feature>
<keyword evidence="4 5" id="KW-0418">Kinase</keyword>
<feature type="binding site" evidence="5">
    <location>
        <position position="172"/>
    </location>
    <ligand>
        <name>AMP</name>
        <dbReference type="ChEBI" id="CHEBI:456215"/>
    </ligand>
</feature>
<feature type="binding site" evidence="5">
    <location>
        <position position="200"/>
    </location>
    <ligand>
        <name>ATP</name>
        <dbReference type="ChEBI" id="CHEBI:30616"/>
    </ligand>
</feature>
<dbReference type="UniPathway" id="UPA00588">
    <property type="reaction ID" value="UER00649"/>
</dbReference>
<dbReference type="EMBL" id="PEZH01000045">
    <property type="protein sequence ID" value="PIS14999.1"/>
    <property type="molecule type" value="Genomic_DNA"/>
</dbReference>
<dbReference type="GO" id="GO:0005524">
    <property type="term" value="F:ATP binding"/>
    <property type="evidence" value="ECO:0007669"/>
    <property type="project" value="UniProtKB-UniRule"/>
</dbReference>
<keyword evidence="5" id="KW-0862">Zinc</keyword>
<dbReference type="GO" id="GO:0044209">
    <property type="term" value="P:AMP salvage"/>
    <property type="evidence" value="ECO:0007669"/>
    <property type="project" value="UniProtKB-UniRule"/>
</dbReference>
<dbReference type="AlphaFoldDB" id="A0A2H0WSX4"/>
<dbReference type="InterPro" id="IPR007862">
    <property type="entry name" value="Adenylate_kinase_lid-dom"/>
</dbReference>
<dbReference type="EC" id="2.7.4.3" evidence="5 7"/>
<comment type="caution">
    <text evidence="9">The sequence shown here is derived from an EMBL/GenBank/DDBJ whole genome shotgun (WGS) entry which is preliminary data.</text>
</comment>
<dbReference type="Pfam" id="PF00406">
    <property type="entry name" value="ADK"/>
    <property type="match status" value="1"/>
</dbReference>
<keyword evidence="2 5" id="KW-0545">Nucleotide biosynthesis</keyword>
<comment type="subunit">
    <text evidence="5 7">Monomer.</text>
</comment>